<sequence>MIIKSKATVTKIKLPQLAMSHIRERSTRHSQTRSLNPSQSPMSKILQPTTPLHSTHHKNSSYYHYSSIMKIEQAPLNEVEMFNCLYKPLDAATTTKNKDSPLKRIRNSSNENFQNNFIISRDPRRSAPDLDLYPNYLKKPQLQNQTKRIEIREKIMEIYHQVEKLLKNHKGYVRQVEKKQAVITLVKLRKEFILLNQDYNDYYILPKAEPDLEFKNRMEMLINLFQPNKLQKSNRINLLFNSDESFNTAEQSQIMQFLSDQFSDQDQYNTTSQQSCENLSEVSGTISQSKRNAQQHRNTKVSVSRQSKLINPIESQQIQQTQVDQQKQKRKSIKQDFKESKTQIPRKYTKLSIEDIMDTKDKNANINYLDDEEEPSENGTGDKGTDTKRRVRRDAKVISRKNAIYAANGQQIDKKNYRINTDGQMVSDQMSDQDKSSDNRRQSEETNRNGLENREDLLSNQEQIDEILNQVENELIAYQKIDENDNKRRRGKGMEFDMDNNNNQQSKFQKQQTKYDQNFIIKQSQIYKTEPEFLNQIIDETGLIEALYNCQYIYDSRILDLYRIDKQYTTWDDDIDYIYCGEYQFK</sequence>
<evidence type="ECO:0000313" key="3">
    <source>
        <dbReference type="Proteomes" id="UP000688137"/>
    </source>
</evidence>
<feature type="compositionally biased region" description="Polar residues" evidence="1">
    <location>
        <begin position="281"/>
        <end position="292"/>
    </location>
</feature>
<accession>A0A8S1MPW0</accession>
<organism evidence="2 3">
    <name type="scientific">Paramecium primaurelia</name>
    <dbReference type="NCBI Taxonomy" id="5886"/>
    <lineage>
        <taxon>Eukaryota</taxon>
        <taxon>Sar</taxon>
        <taxon>Alveolata</taxon>
        <taxon>Ciliophora</taxon>
        <taxon>Intramacronucleata</taxon>
        <taxon>Oligohymenophorea</taxon>
        <taxon>Peniculida</taxon>
        <taxon>Parameciidae</taxon>
        <taxon>Paramecium</taxon>
    </lineage>
</organism>
<dbReference type="EMBL" id="CAJJDM010000062">
    <property type="protein sequence ID" value="CAD8078986.1"/>
    <property type="molecule type" value="Genomic_DNA"/>
</dbReference>
<dbReference type="Proteomes" id="UP000688137">
    <property type="component" value="Unassembled WGS sequence"/>
</dbReference>
<feature type="region of interest" description="Disordered" evidence="1">
    <location>
        <begin position="367"/>
        <end position="395"/>
    </location>
</feature>
<feature type="region of interest" description="Disordered" evidence="1">
    <location>
        <begin position="482"/>
        <end position="507"/>
    </location>
</feature>
<feature type="region of interest" description="Disordered" evidence="1">
    <location>
        <begin position="281"/>
        <end position="342"/>
    </location>
</feature>
<feature type="compositionally biased region" description="Basic and acidic residues" evidence="1">
    <location>
        <begin position="432"/>
        <end position="456"/>
    </location>
</feature>
<feature type="compositionally biased region" description="Polar residues" evidence="1">
    <location>
        <begin position="32"/>
        <end position="44"/>
    </location>
</feature>
<feature type="compositionally biased region" description="Low complexity" evidence="1">
    <location>
        <begin position="316"/>
        <end position="325"/>
    </location>
</feature>
<feature type="region of interest" description="Disordered" evidence="1">
    <location>
        <begin position="22"/>
        <end position="44"/>
    </location>
</feature>
<dbReference type="AlphaFoldDB" id="A0A8S1MPW0"/>
<feature type="compositionally biased region" description="Polar residues" evidence="1">
    <location>
        <begin position="300"/>
        <end position="315"/>
    </location>
</feature>
<evidence type="ECO:0000313" key="2">
    <source>
        <dbReference type="EMBL" id="CAD8078986.1"/>
    </source>
</evidence>
<gene>
    <name evidence="2" type="ORF">PPRIM_AZ9-3.1.T0610065</name>
</gene>
<reference evidence="2" key="1">
    <citation type="submission" date="2021-01" db="EMBL/GenBank/DDBJ databases">
        <authorList>
            <consortium name="Genoscope - CEA"/>
            <person name="William W."/>
        </authorList>
    </citation>
    <scope>NUCLEOTIDE SEQUENCE</scope>
</reference>
<name>A0A8S1MPW0_PARPR</name>
<comment type="caution">
    <text evidence="2">The sequence shown here is derived from an EMBL/GenBank/DDBJ whole genome shotgun (WGS) entry which is preliminary data.</text>
</comment>
<keyword evidence="3" id="KW-1185">Reference proteome</keyword>
<protein>
    <submittedName>
        <fullName evidence="2">Uncharacterized protein</fullName>
    </submittedName>
</protein>
<proteinExistence type="predicted"/>
<dbReference type="OMA" id="INPIESQ"/>
<feature type="region of interest" description="Disordered" evidence="1">
    <location>
        <begin position="424"/>
        <end position="456"/>
    </location>
</feature>
<evidence type="ECO:0000256" key="1">
    <source>
        <dbReference type="SAM" id="MobiDB-lite"/>
    </source>
</evidence>